<proteinExistence type="predicted"/>
<dbReference type="EMBL" id="JAFBDQ010000016">
    <property type="protein sequence ID" value="MBM7557715.1"/>
    <property type="molecule type" value="Genomic_DNA"/>
</dbReference>
<dbReference type="Proteomes" id="UP000774000">
    <property type="component" value="Unassembled WGS sequence"/>
</dbReference>
<evidence type="ECO:0000313" key="2">
    <source>
        <dbReference type="Proteomes" id="UP000774000"/>
    </source>
</evidence>
<evidence type="ECO:0000313" key="1">
    <source>
        <dbReference type="EMBL" id="MBM7557715.1"/>
    </source>
</evidence>
<gene>
    <name evidence="1" type="ORF">JOC47_002581</name>
</gene>
<protein>
    <submittedName>
        <fullName evidence="1">Uncharacterized protein</fullName>
    </submittedName>
</protein>
<comment type="caution">
    <text evidence="1">The sequence shown here is derived from an EMBL/GenBank/DDBJ whole genome shotgun (WGS) entry which is preliminary data.</text>
</comment>
<sequence length="141" mass="16132">MKNDDHEVFLNGEKDIQTGALICTPDIFAKVYFLEKKRIKRRKNSSLLIRINLTQLNDSNLRKQFISKLSHKLRAGDVIASEEGNGVYILVYNIDISDFLIVVKRIIKLAATSGFKFDIEIDWEEISINNCTSPSKILCKL</sequence>
<name>A0A938XYN1_9FIRM</name>
<organism evidence="1 2">
    <name type="scientific">Halanaerobacter jeridensis</name>
    <dbReference type="NCBI Taxonomy" id="706427"/>
    <lineage>
        <taxon>Bacteria</taxon>
        <taxon>Bacillati</taxon>
        <taxon>Bacillota</taxon>
        <taxon>Clostridia</taxon>
        <taxon>Halanaerobiales</taxon>
        <taxon>Halobacteroidaceae</taxon>
        <taxon>Halanaerobacter</taxon>
    </lineage>
</organism>
<reference evidence="1" key="1">
    <citation type="submission" date="2021-01" db="EMBL/GenBank/DDBJ databases">
        <title>Genomic Encyclopedia of Type Strains, Phase IV (KMG-IV): sequencing the most valuable type-strain genomes for metagenomic binning, comparative biology and taxonomic classification.</title>
        <authorList>
            <person name="Goeker M."/>
        </authorList>
    </citation>
    <scope>NUCLEOTIDE SEQUENCE</scope>
    <source>
        <strain evidence="1">DSM 23230</strain>
    </source>
</reference>
<keyword evidence="2" id="KW-1185">Reference proteome</keyword>
<accession>A0A938XYN1</accession>
<dbReference type="RefSeq" id="WP_204702463.1">
    <property type="nucleotide sequence ID" value="NZ_JAFBDQ010000016.1"/>
</dbReference>
<dbReference type="AlphaFoldDB" id="A0A938XYN1"/>